<dbReference type="PANTHER" id="PTHR22576">
    <property type="entry name" value="MUCOSA ASSOCIATED LYMPHOID TISSUE LYMPHOMA TRANSLOCATION PROTEIN 1/PARACASPASE"/>
    <property type="match status" value="1"/>
</dbReference>
<dbReference type="STRING" id="538381.GCA_001696535_01894"/>
<dbReference type="EMBL" id="OBML01000005">
    <property type="protein sequence ID" value="SOC07254.1"/>
    <property type="molecule type" value="Genomic_DNA"/>
</dbReference>
<dbReference type="InterPro" id="IPR011600">
    <property type="entry name" value="Pept_C14_caspase"/>
</dbReference>
<dbReference type="InterPro" id="IPR001309">
    <property type="entry name" value="Pept_C14_p20"/>
</dbReference>
<dbReference type="GO" id="GO:0004197">
    <property type="term" value="F:cysteine-type endopeptidase activity"/>
    <property type="evidence" value="ECO:0007669"/>
    <property type="project" value="InterPro"/>
</dbReference>
<proteinExistence type="predicted"/>
<gene>
    <name evidence="2" type="ORF">SAMN05421512_105326</name>
</gene>
<evidence type="ECO:0000313" key="3">
    <source>
        <dbReference type="Proteomes" id="UP000219331"/>
    </source>
</evidence>
<dbReference type="PANTHER" id="PTHR22576:SF37">
    <property type="entry name" value="MUCOSA-ASSOCIATED LYMPHOID TISSUE LYMPHOMA TRANSLOCATION PROTEIN 1"/>
    <property type="match status" value="1"/>
</dbReference>
<evidence type="ECO:0000313" key="2">
    <source>
        <dbReference type="EMBL" id="SOC07254.1"/>
    </source>
</evidence>
<sequence length="720" mass="77522">MRLLHGIALIACLGIAQVLGAASSLAAERLALVIGNSEYSGGAMTPLKNPVNDAALIADTLRQAGFSVETVLDADLRTMKQAVRAFTQRLGEAGEGSVAAVYYSGHGFQAGGRNYLAPIGADLRDEVDAEFEALAVDWVLSAVEDAHKGANIVILDACRNTALSRSVGAGGLALLNSTPRGSFISFATAPGSTAADGTGLNSPYTSAIAAELLVPGRSIEAVFKAVRLRVVEATGGDQVPWDHSSLTTEIVFVPAASADGSAAVARAAPGSDVQLELQLWNDVKDSGSADQIRSYLDRFPDGAFAALAKARLDEVESGSGDDRIGQLFAQLASRSLIVDNPTQPHEFYSNARLKEIRGDYPGARQDYLKYFAFGMPQVDPHLRFQSVLRVQEGRAGALEIYRSLSQGRNDPTTLFAEILLEERDERVRRLGAFLDAYPDFSPALYALSQDYSQTRLGQQSATDKTRERDLLDRFMAAVEDGRFLGYYLDQQMAAEQVEDARTRLAALSFINPAALANPVRLNAMRSNQGWMLTLAIADRTREIFVKLPGGEARSTGFVNGAVDPSTGAPIPYPAFELPGNAGDTAIEVSYLNIHGEMQGPFSVSFNPGDALISGQKDILERLSTGWLAFRDWDGRKLLYFTHLISYRCAIQEVRYALDSETPDQVFDTGPCDPDNPHAVPQSGPGSTIHVDIPAATSFVTVELLYRDGTRSGVKRFDVGQ</sequence>
<evidence type="ECO:0000259" key="1">
    <source>
        <dbReference type="PROSITE" id="PS50208"/>
    </source>
</evidence>
<reference evidence="2 3" key="1">
    <citation type="submission" date="2017-08" db="EMBL/GenBank/DDBJ databases">
        <authorList>
            <person name="de Groot N.N."/>
        </authorList>
    </citation>
    <scope>NUCLEOTIDE SEQUENCE [LARGE SCALE GENOMIC DNA]</scope>
    <source>
        <strain evidence="2 3">USBA 352</strain>
    </source>
</reference>
<dbReference type="SUPFAM" id="SSF52129">
    <property type="entry name" value="Caspase-like"/>
    <property type="match status" value="1"/>
</dbReference>
<dbReference type="InterPro" id="IPR052039">
    <property type="entry name" value="Caspase-related_regulators"/>
</dbReference>
<name>A0A285SH90_9HYPH</name>
<dbReference type="Gene3D" id="3.40.50.1460">
    <property type="match status" value="1"/>
</dbReference>
<dbReference type="Pfam" id="PF00656">
    <property type="entry name" value="Peptidase_C14"/>
    <property type="match status" value="1"/>
</dbReference>
<accession>A0A285SH90</accession>
<dbReference type="RefSeq" id="WP_176522072.1">
    <property type="nucleotide sequence ID" value="NZ_OBML01000005.1"/>
</dbReference>
<protein>
    <submittedName>
        <fullName evidence="2">Uncharacterized protein, contains caspase domain</fullName>
    </submittedName>
</protein>
<feature type="domain" description="Caspase family p20" evidence="1">
    <location>
        <begin position="27"/>
        <end position="162"/>
    </location>
</feature>
<dbReference type="AlphaFoldDB" id="A0A285SH90"/>
<dbReference type="Proteomes" id="UP000219331">
    <property type="component" value="Unassembled WGS sequence"/>
</dbReference>
<organism evidence="2 3">
    <name type="scientific">Stappia indica</name>
    <dbReference type="NCBI Taxonomy" id="538381"/>
    <lineage>
        <taxon>Bacteria</taxon>
        <taxon>Pseudomonadati</taxon>
        <taxon>Pseudomonadota</taxon>
        <taxon>Alphaproteobacteria</taxon>
        <taxon>Hyphomicrobiales</taxon>
        <taxon>Stappiaceae</taxon>
        <taxon>Stappia</taxon>
    </lineage>
</organism>
<dbReference type="PROSITE" id="PS50208">
    <property type="entry name" value="CASPASE_P20"/>
    <property type="match status" value="1"/>
</dbReference>
<keyword evidence="3" id="KW-1185">Reference proteome</keyword>
<dbReference type="InterPro" id="IPR029030">
    <property type="entry name" value="Caspase-like_dom_sf"/>
</dbReference>
<dbReference type="GO" id="GO:0006508">
    <property type="term" value="P:proteolysis"/>
    <property type="evidence" value="ECO:0007669"/>
    <property type="project" value="InterPro"/>
</dbReference>